<evidence type="ECO:0000256" key="5">
    <source>
        <dbReference type="ARBA" id="ARBA00022777"/>
    </source>
</evidence>
<keyword evidence="4 7" id="KW-0547">Nucleotide-binding</keyword>
<dbReference type="InterPro" id="IPR011009">
    <property type="entry name" value="Kinase-like_dom_sf"/>
</dbReference>
<dbReference type="RefSeq" id="WP_091062789.1">
    <property type="nucleotide sequence ID" value="NZ_FNCF01000003.1"/>
</dbReference>
<keyword evidence="6 7" id="KW-0067">ATP-binding</keyword>
<dbReference type="GO" id="GO:0005524">
    <property type="term" value="F:ATP binding"/>
    <property type="evidence" value="ECO:0007669"/>
    <property type="project" value="UniProtKB-UniRule"/>
</dbReference>
<keyword evidence="5 10" id="KW-0418">Kinase</keyword>
<dbReference type="Pfam" id="PF00069">
    <property type="entry name" value="Pkinase"/>
    <property type="match status" value="1"/>
</dbReference>
<feature type="transmembrane region" description="Helical" evidence="8">
    <location>
        <begin position="283"/>
        <end position="310"/>
    </location>
</feature>
<dbReference type="AlphaFoldDB" id="A0A1G7TG21"/>
<keyword evidence="8" id="KW-1133">Transmembrane helix</keyword>
<keyword evidence="8" id="KW-0812">Transmembrane</keyword>
<evidence type="ECO:0000313" key="10">
    <source>
        <dbReference type="EMBL" id="SDG34307.1"/>
    </source>
</evidence>
<sequence>MAPPPPLLAGRYDLGGLLGAGGMAVVHRGHDRVLDRPVAVKLLPPGSPAAAVERFRDEGRRHAAVRHPGVLPVLDAGADRGWHFLVLELAAGSLAQLLRRRPVLPPAEAAALLGQVAAALAAAHRAGVVHRDVKPGNVLLDDGGRARLIDFGISLGAGGVDGLPADQVLGTREYLSPERLRGAPATPADDVWAVGVLGHQLLTGVRPADGLPALPAALPPALHAALLAAVHPDPARRPADGAALAALLAGPAPTALPVGALVPGDGDDATRRLPVPARAPRRWAAVALTGCVLAGGALATAFPGVAAAVVR</sequence>
<dbReference type="Gene3D" id="1.10.510.10">
    <property type="entry name" value="Transferase(Phosphotransferase) domain 1"/>
    <property type="match status" value="1"/>
</dbReference>
<reference evidence="11" key="1">
    <citation type="submission" date="2016-10" db="EMBL/GenBank/DDBJ databases">
        <authorList>
            <person name="Varghese N."/>
            <person name="Submissions S."/>
        </authorList>
    </citation>
    <scope>NUCLEOTIDE SEQUENCE [LARGE SCALE GENOMIC DNA]</scope>
    <source>
        <strain evidence="11">DSM 44526</strain>
    </source>
</reference>
<evidence type="ECO:0000256" key="7">
    <source>
        <dbReference type="PROSITE-ProRule" id="PRU10141"/>
    </source>
</evidence>
<dbReference type="InterPro" id="IPR008271">
    <property type="entry name" value="Ser/Thr_kinase_AS"/>
</dbReference>
<dbReference type="PANTHER" id="PTHR43289">
    <property type="entry name" value="MITOGEN-ACTIVATED PROTEIN KINASE KINASE KINASE 20-RELATED"/>
    <property type="match status" value="1"/>
</dbReference>
<dbReference type="PANTHER" id="PTHR43289:SF6">
    <property type="entry name" value="SERINE_THREONINE-PROTEIN KINASE NEKL-3"/>
    <property type="match status" value="1"/>
</dbReference>
<proteinExistence type="predicted"/>
<evidence type="ECO:0000256" key="1">
    <source>
        <dbReference type="ARBA" id="ARBA00012513"/>
    </source>
</evidence>
<evidence type="ECO:0000256" key="2">
    <source>
        <dbReference type="ARBA" id="ARBA00022527"/>
    </source>
</evidence>
<dbReference type="Gene3D" id="3.30.200.20">
    <property type="entry name" value="Phosphorylase Kinase, domain 1"/>
    <property type="match status" value="1"/>
</dbReference>
<evidence type="ECO:0000256" key="8">
    <source>
        <dbReference type="SAM" id="Phobius"/>
    </source>
</evidence>
<name>A0A1G7TG21_9ACTN</name>
<evidence type="ECO:0000256" key="6">
    <source>
        <dbReference type="ARBA" id="ARBA00022840"/>
    </source>
</evidence>
<dbReference type="SMART" id="SM00220">
    <property type="entry name" value="S_TKc"/>
    <property type="match status" value="1"/>
</dbReference>
<dbReference type="Proteomes" id="UP000198863">
    <property type="component" value="Unassembled WGS sequence"/>
</dbReference>
<dbReference type="InterPro" id="IPR017441">
    <property type="entry name" value="Protein_kinase_ATP_BS"/>
</dbReference>
<dbReference type="PROSITE" id="PS50011">
    <property type="entry name" value="PROTEIN_KINASE_DOM"/>
    <property type="match status" value="1"/>
</dbReference>
<dbReference type="EC" id="2.7.11.1" evidence="1"/>
<evidence type="ECO:0000256" key="4">
    <source>
        <dbReference type="ARBA" id="ARBA00022741"/>
    </source>
</evidence>
<dbReference type="InterPro" id="IPR000719">
    <property type="entry name" value="Prot_kinase_dom"/>
</dbReference>
<dbReference type="EMBL" id="FNCF01000003">
    <property type="protein sequence ID" value="SDG34307.1"/>
    <property type="molecule type" value="Genomic_DNA"/>
</dbReference>
<feature type="binding site" evidence="7">
    <location>
        <position position="41"/>
    </location>
    <ligand>
        <name>ATP</name>
        <dbReference type="ChEBI" id="CHEBI:30616"/>
    </ligand>
</feature>
<keyword evidence="3" id="KW-0808">Transferase</keyword>
<dbReference type="GO" id="GO:0004674">
    <property type="term" value="F:protein serine/threonine kinase activity"/>
    <property type="evidence" value="ECO:0007669"/>
    <property type="project" value="UniProtKB-KW"/>
</dbReference>
<keyword evidence="2 10" id="KW-0723">Serine/threonine-protein kinase</keyword>
<keyword evidence="11" id="KW-1185">Reference proteome</keyword>
<gene>
    <name evidence="10" type="ORF">SAMN05660324_2467</name>
</gene>
<dbReference type="PROSITE" id="PS00107">
    <property type="entry name" value="PROTEIN_KINASE_ATP"/>
    <property type="match status" value="1"/>
</dbReference>
<evidence type="ECO:0000313" key="11">
    <source>
        <dbReference type="Proteomes" id="UP000198863"/>
    </source>
</evidence>
<evidence type="ECO:0000256" key="3">
    <source>
        <dbReference type="ARBA" id="ARBA00022679"/>
    </source>
</evidence>
<protein>
    <recommendedName>
        <fullName evidence="1">non-specific serine/threonine protein kinase</fullName>
        <ecNumber evidence="1">2.7.11.1</ecNumber>
    </recommendedName>
</protein>
<accession>A0A1G7TG21</accession>
<keyword evidence="8" id="KW-0472">Membrane</keyword>
<dbReference type="SUPFAM" id="SSF56112">
    <property type="entry name" value="Protein kinase-like (PK-like)"/>
    <property type="match status" value="1"/>
</dbReference>
<dbReference type="CDD" id="cd14014">
    <property type="entry name" value="STKc_PknB_like"/>
    <property type="match status" value="1"/>
</dbReference>
<dbReference type="OrthoDB" id="9762169at2"/>
<feature type="domain" description="Protein kinase" evidence="9">
    <location>
        <begin position="12"/>
        <end position="255"/>
    </location>
</feature>
<organism evidence="10 11">
    <name type="scientific">Klenkia brasiliensis</name>
    <dbReference type="NCBI Taxonomy" id="333142"/>
    <lineage>
        <taxon>Bacteria</taxon>
        <taxon>Bacillati</taxon>
        <taxon>Actinomycetota</taxon>
        <taxon>Actinomycetes</taxon>
        <taxon>Geodermatophilales</taxon>
        <taxon>Geodermatophilaceae</taxon>
        <taxon>Klenkia</taxon>
    </lineage>
</organism>
<evidence type="ECO:0000259" key="9">
    <source>
        <dbReference type="PROSITE" id="PS50011"/>
    </source>
</evidence>
<dbReference type="PROSITE" id="PS00108">
    <property type="entry name" value="PROTEIN_KINASE_ST"/>
    <property type="match status" value="1"/>
</dbReference>